<dbReference type="RefSeq" id="WP_261833632.1">
    <property type="nucleotide sequence ID" value="NZ_AP024881.1"/>
</dbReference>
<reference evidence="1 2" key="1">
    <citation type="submission" date="2015-01" db="EMBL/GenBank/DDBJ databases">
        <title>Vibrio sp. C1 JCM 19231 whole genome shotgun sequence.</title>
        <authorList>
            <person name="Sawabe T."/>
            <person name="Meirelles P."/>
            <person name="Feng G."/>
            <person name="Sayaka M."/>
            <person name="Hattori M."/>
            <person name="Ohkuma M."/>
        </authorList>
    </citation>
    <scope>NUCLEOTIDE SEQUENCE [LARGE SCALE GENOMIC DNA]</scope>
    <source>
        <strain evidence="2">JCM 19231</strain>
    </source>
</reference>
<accession>A0A0B8NY70</accession>
<organism evidence="1 2">
    <name type="scientific">Vibrio ishigakensis</name>
    <dbReference type="NCBI Taxonomy" id="1481914"/>
    <lineage>
        <taxon>Bacteria</taxon>
        <taxon>Pseudomonadati</taxon>
        <taxon>Pseudomonadota</taxon>
        <taxon>Gammaproteobacteria</taxon>
        <taxon>Vibrionales</taxon>
        <taxon>Vibrionaceae</taxon>
        <taxon>Vibrio</taxon>
    </lineage>
</organism>
<gene>
    <name evidence="1" type="ORF">JCM19231_1433</name>
</gene>
<protein>
    <submittedName>
        <fullName evidence="1">Uncharacterized protein</fullName>
    </submittedName>
</protein>
<evidence type="ECO:0000313" key="2">
    <source>
        <dbReference type="Proteomes" id="UP000031671"/>
    </source>
</evidence>
<dbReference type="AlphaFoldDB" id="A0A0B8NY70"/>
<dbReference type="EMBL" id="BBRZ01000049">
    <property type="protein sequence ID" value="GAM57272.1"/>
    <property type="molecule type" value="Genomic_DNA"/>
</dbReference>
<name>A0A0B8NY70_9VIBR</name>
<sequence>MENGVNTINQENDAMKEYLITFTLNGRRTKRRVWAYHVSDAYKRIRDEEPPKSQIGWIKSEKIK</sequence>
<proteinExistence type="predicted"/>
<comment type="caution">
    <text evidence="1">The sequence shown here is derived from an EMBL/GenBank/DDBJ whole genome shotgun (WGS) entry which is preliminary data.</text>
</comment>
<dbReference type="Proteomes" id="UP000031671">
    <property type="component" value="Unassembled WGS sequence"/>
</dbReference>
<reference evidence="1 2" key="2">
    <citation type="submission" date="2015-01" db="EMBL/GenBank/DDBJ databases">
        <authorList>
            <consortium name="NBRP consortium"/>
            <person name="Sawabe T."/>
            <person name="Meirelles P."/>
            <person name="Feng G."/>
            <person name="Sayaka M."/>
            <person name="Hattori M."/>
            <person name="Ohkuma M."/>
        </authorList>
    </citation>
    <scope>NUCLEOTIDE SEQUENCE [LARGE SCALE GENOMIC DNA]</scope>
    <source>
        <strain evidence="2">JCM 19231</strain>
    </source>
</reference>
<evidence type="ECO:0000313" key="1">
    <source>
        <dbReference type="EMBL" id="GAM57272.1"/>
    </source>
</evidence>
<keyword evidence="2" id="KW-1185">Reference proteome</keyword>